<evidence type="ECO:0000256" key="1">
    <source>
        <dbReference type="ARBA" id="ARBA00004141"/>
    </source>
</evidence>
<evidence type="ECO:0000256" key="4">
    <source>
        <dbReference type="ARBA" id="ARBA00022692"/>
    </source>
</evidence>
<evidence type="ECO:0000256" key="7">
    <source>
        <dbReference type="SAM" id="MobiDB-lite"/>
    </source>
</evidence>
<dbReference type="Pfam" id="PF18596">
    <property type="entry name" value="Sld7_C"/>
    <property type="match status" value="1"/>
</dbReference>
<dbReference type="AlphaFoldDB" id="A0A1S9D9Q2"/>
<comment type="similarity">
    <text evidence="2">Belongs to the UPF0220 family.</text>
</comment>
<feature type="domain" description="Sld7 C-terminal" evidence="9">
    <location>
        <begin position="418"/>
        <end position="539"/>
    </location>
</feature>
<evidence type="ECO:0000256" key="5">
    <source>
        <dbReference type="ARBA" id="ARBA00022989"/>
    </source>
</evidence>
<proteinExistence type="inferred from homology"/>
<sequence length="765" mass="84119">MTAGLKTIIALSFVLAIGFLLVILSSALWHNFLPLIVVATYVVAPLPNWICSRCANPDDFMDSSGNAAADFGRFLTGFLVLMGIALPAVLAHSGAIQVPAMIMSILGGLLIYGTIITSIPLYARVGPNLELHTNDAETSQWLKTRLLGGAWLEEVDIDKLHTVQCPVGLLVSVNSTIRTKTGSTTTDIIVYGILSNATSFKRPPTPPVSSSASSDETALRAIKQELRIYAAPISSSLITRTHALPTPQNTSELLGHETLAEFLPDIRSPSPKRKRVATLFESVTQHHKRVRQKGGEGVSQLMAHAQFQPSHQSQTLRIKRESEEPSLPLLDRIASQRSRSLSVGANLHPIKPSEARTEHPRPASNRGHPRELIKRNTPNPFIESSLRKEREPSPALPSSDGRVELSSAPKDAEDVILENKNTISRTILTCMRLYGFNRSTTRSGSSSKNPNNHDTLSSHAEEKGPRIAAAAAPLATPTLSTDEDDFKAMYHATYRASTFALRKYLKETPVSQDNSKYLPPLLEKGKAMTYIDEFLRLFCYDGIGFVIFRPPKCIIANLPDSYGRSELHLHIKFPSIVIQDSLHFIGTLYRYAMDVSNNRLFRFSKPEWLNNNSVRNAGVYTSGALFSLGFFFLVDAAAFSHSSRNGSNVHVKFVDWIPGICSALGMLVINSIEKSRLHADSWSYSGSGVAWKARFVLFLGFALLAGGLAGSVTVMVLKYLIKQYPLQTLYFGIANVVANGLVMLSTIVLWISQNIEDDYTYNLAL</sequence>
<feature type="transmembrane region" description="Helical" evidence="8">
    <location>
        <begin position="695"/>
        <end position="717"/>
    </location>
</feature>
<feature type="transmembrane region" description="Helical" evidence="8">
    <location>
        <begin position="71"/>
        <end position="90"/>
    </location>
</feature>
<name>A0A1S9D9Q2_ASPOZ</name>
<feature type="transmembrane region" description="Helical" evidence="8">
    <location>
        <begin position="729"/>
        <end position="751"/>
    </location>
</feature>
<evidence type="ECO:0000256" key="6">
    <source>
        <dbReference type="ARBA" id="ARBA00023136"/>
    </source>
</evidence>
<dbReference type="InterPro" id="IPR041260">
    <property type="entry name" value="Sld7_C"/>
</dbReference>
<keyword evidence="5 8" id="KW-1133">Transmembrane helix</keyword>
<dbReference type="eggNOG" id="KOG3393">
    <property type="taxonomic scope" value="Eukaryota"/>
</dbReference>
<comment type="similarity">
    <text evidence="3">Belongs to the OB-RGRP/VPS55 family.</text>
</comment>
<dbReference type="Pfam" id="PF04133">
    <property type="entry name" value="Vps55"/>
    <property type="match status" value="1"/>
</dbReference>
<dbReference type="PANTHER" id="PTHR13180">
    <property type="entry name" value="SMALL MEMBRANE PROTEIN-RELATED"/>
    <property type="match status" value="1"/>
</dbReference>
<evidence type="ECO:0000256" key="3">
    <source>
        <dbReference type="ARBA" id="ARBA00005645"/>
    </source>
</evidence>
<evidence type="ECO:0000256" key="8">
    <source>
        <dbReference type="SAM" id="Phobius"/>
    </source>
</evidence>
<dbReference type="Proteomes" id="UP000190312">
    <property type="component" value="Unassembled WGS sequence"/>
</dbReference>
<keyword evidence="4 8" id="KW-0812">Transmembrane</keyword>
<dbReference type="InterPro" id="IPR007262">
    <property type="entry name" value="Vps55/LEPROT"/>
</dbReference>
<dbReference type="Pfam" id="PF05255">
    <property type="entry name" value="UPF0220"/>
    <property type="match status" value="1"/>
</dbReference>
<dbReference type="EMBL" id="MKZY01000008">
    <property type="protein sequence ID" value="OOO05822.1"/>
    <property type="molecule type" value="Genomic_DNA"/>
</dbReference>
<dbReference type="VEuPathDB" id="FungiDB:AO090701000062"/>
<feature type="region of interest" description="Disordered" evidence="7">
    <location>
        <begin position="439"/>
        <end position="461"/>
    </location>
</feature>
<organism evidence="10 11">
    <name type="scientific">Aspergillus oryzae</name>
    <name type="common">Yellow koji mold</name>
    <dbReference type="NCBI Taxonomy" id="5062"/>
    <lineage>
        <taxon>Eukaryota</taxon>
        <taxon>Fungi</taxon>
        <taxon>Dikarya</taxon>
        <taxon>Ascomycota</taxon>
        <taxon>Pezizomycotina</taxon>
        <taxon>Eurotiomycetes</taxon>
        <taxon>Eurotiomycetidae</taxon>
        <taxon>Eurotiales</taxon>
        <taxon>Aspergillaceae</taxon>
        <taxon>Aspergillus</taxon>
        <taxon>Aspergillus subgen. Circumdati</taxon>
    </lineage>
</organism>
<feature type="transmembrane region" description="Helical" evidence="8">
    <location>
        <begin position="619"/>
        <end position="641"/>
    </location>
</feature>
<evidence type="ECO:0000259" key="9">
    <source>
        <dbReference type="Pfam" id="PF18596"/>
    </source>
</evidence>
<feature type="transmembrane region" description="Helical" evidence="8">
    <location>
        <begin position="7"/>
        <end position="29"/>
    </location>
</feature>
<keyword evidence="6 8" id="KW-0472">Membrane</keyword>
<reference evidence="10 11" key="1">
    <citation type="submission" date="2016-10" db="EMBL/GenBank/DDBJ databases">
        <title>Genome sequencing of Aspergillus oryzae BCC7051.</title>
        <authorList>
            <person name="Thammarongtham C."/>
            <person name="Vorapreeda T."/>
            <person name="Nookaew I."/>
            <person name="Srisuk T."/>
            <person name="Land M."/>
            <person name="Jeennor S."/>
            <person name="Laoteng K."/>
        </authorList>
    </citation>
    <scope>NUCLEOTIDE SEQUENCE [LARGE SCALE GENOMIC DNA]</scope>
    <source>
        <strain evidence="10 11">BCC7051</strain>
    </source>
</reference>
<accession>A0A1S9D9Q2</accession>
<dbReference type="GO" id="GO:0016020">
    <property type="term" value="C:membrane"/>
    <property type="evidence" value="ECO:0007669"/>
    <property type="project" value="UniProtKB-SubCell"/>
</dbReference>
<dbReference type="InterPro" id="IPR007919">
    <property type="entry name" value="UPF0220"/>
</dbReference>
<evidence type="ECO:0000256" key="2">
    <source>
        <dbReference type="ARBA" id="ARBA00005335"/>
    </source>
</evidence>
<comment type="subcellular location">
    <subcellularLocation>
        <location evidence="1">Membrane</location>
        <topology evidence="1">Multi-pass membrane protein</topology>
    </subcellularLocation>
</comment>
<dbReference type="VEuPathDB" id="FungiDB:AO090701000061"/>
<protein>
    <submittedName>
        <fullName evidence="10">UPF0220 domain-containing protein</fullName>
    </submittedName>
</protein>
<feature type="transmembrane region" description="Helical" evidence="8">
    <location>
        <begin position="102"/>
        <end position="123"/>
    </location>
</feature>
<dbReference type="OrthoDB" id="4205424at2759"/>
<gene>
    <name evidence="10" type="ORF">OAory_01014830</name>
</gene>
<evidence type="ECO:0000313" key="10">
    <source>
        <dbReference type="EMBL" id="OOO05822.1"/>
    </source>
</evidence>
<feature type="compositionally biased region" description="Polar residues" evidence="7">
    <location>
        <begin position="439"/>
        <end position="458"/>
    </location>
</feature>
<feature type="compositionally biased region" description="Basic and acidic residues" evidence="7">
    <location>
        <begin position="351"/>
        <end position="361"/>
    </location>
</feature>
<comment type="caution">
    <text evidence="10">The sequence shown here is derived from an EMBL/GenBank/DDBJ whole genome shotgun (WGS) entry which is preliminary data.</text>
</comment>
<evidence type="ECO:0000313" key="11">
    <source>
        <dbReference type="Proteomes" id="UP000190312"/>
    </source>
</evidence>
<feature type="region of interest" description="Disordered" evidence="7">
    <location>
        <begin position="340"/>
        <end position="408"/>
    </location>
</feature>